<feature type="non-terminal residue" evidence="1">
    <location>
        <position position="53"/>
    </location>
</feature>
<accession>A0A9P6EKU8</accession>
<comment type="caution">
    <text evidence="1">The sequence shown here is derived from an EMBL/GenBank/DDBJ whole genome shotgun (WGS) entry which is preliminary data.</text>
</comment>
<evidence type="ECO:0000313" key="2">
    <source>
        <dbReference type="Proteomes" id="UP000807306"/>
    </source>
</evidence>
<feature type="non-terminal residue" evidence="1">
    <location>
        <position position="1"/>
    </location>
</feature>
<sequence>ETSCYLFVGAQHSAANKPPIHYASPRLRKEGGSVTNDLATQFLQVIKQLIDSR</sequence>
<name>A0A9P6EKU8_9AGAR</name>
<dbReference type="Proteomes" id="UP000807306">
    <property type="component" value="Unassembled WGS sequence"/>
</dbReference>
<proteinExistence type="predicted"/>
<organism evidence="1 2">
    <name type="scientific">Crepidotus variabilis</name>
    <dbReference type="NCBI Taxonomy" id="179855"/>
    <lineage>
        <taxon>Eukaryota</taxon>
        <taxon>Fungi</taxon>
        <taxon>Dikarya</taxon>
        <taxon>Basidiomycota</taxon>
        <taxon>Agaricomycotina</taxon>
        <taxon>Agaricomycetes</taxon>
        <taxon>Agaricomycetidae</taxon>
        <taxon>Agaricales</taxon>
        <taxon>Agaricineae</taxon>
        <taxon>Crepidotaceae</taxon>
        <taxon>Crepidotus</taxon>
    </lineage>
</organism>
<dbReference type="EMBL" id="MU157834">
    <property type="protein sequence ID" value="KAF9531638.1"/>
    <property type="molecule type" value="Genomic_DNA"/>
</dbReference>
<dbReference type="AlphaFoldDB" id="A0A9P6EKU8"/>
<protein>
    <submittedName>
        <fullName evidence="1">Uncharacterized protein</fullName>
    </submittedName>
</protein>
<evidence type="ECO:0000313" key="1">
    <source>
        <dbReference type="EMBL" id="KAF9531638.1"/>
    </source>
</evidence>
<gene>
    <name evidence="1" type="ORF">CPB83DRAFT_751306</name>
</gene>
<reference evidence="1" key="1">
    <citation type="submission" date="2020-11" db="EMBL/GenBank/DDBJ databases">
        <authorList>
            <consortium name="DOE Joint Genome Institute"/>
            <person name="Ahrendt S."/>
            <person name="Riley R."/>
            <person name="Andreopoulos W."/>
            <person name="Labutti K."/>
            <person name="Pangilinan J."/>
            <person name="Ruiz-Duenas F.J."/>
            <person name="Barrasa J.M."/>
            <person name="Sanchez-Garcia M."/>
            <person name="Camarero S."/>
            <person name="Miyauchi S."/>
            <person name="Serrano A."/>
            <person name="Linde D."/>
            <person name="Babiker R."/>
            <person name="Drula E."/>
            <person name="Ayuso-Fernandez I."/>
            <person name="Pacheco R."/>
            <person name="Padilla G."/>
            <person name="Ferreira P."/>
            <person name="Barriuso J."/>
            <person name="Kellner H."/>
            <person name="Castanera R."/>
            <person name="Alfaro M."/>
            <person name="Ramirez L."/>
            <person name="Pisabarro A.G."/>
            <person name="Kuo A."/>
            <person name="Tritt A."/>
            <person name="Lipzen A."/>
            <person name="He G."/>
            <person name="Yan M."/>
            <person name="Ng V."/>
            <person name="Cullen D."/>
            <person name="Martin F."/>
            <person name="Rosso M.-N."/>
            <person name="Henrissat B."/>
            <person name="Hibbett D."/>
            <person name="Martinez A.T."/>
            <person name="Grigoriev I.V."/>
        </authorList>
    </citation>
    <scope>NUCLEOTIDE SEQUENCE</scope>
    <source>
        <strain evidence="1">CBS 506.95</strain>
    </source>
</reference>
<dbReference type="OrthoDB" id="3060861at2759"/>
<keyword evidence="2" id="KW-1185">Reference proteome</keyword>